<dbReference type="Gene3D" id="3.40.50.2300">
    <property type="match status" value="1"/>
</dbReference>
<keyword evidence="2" id="KW-1185">Reference proteome</keyword>
<organism evidence="1 2">
    <name type="scientific">Pendulispora albinea</name>
    <dbReference type="NCBI Taxonomy" id="2741071"/>
    <lineage>
        <taxon>Bacteria</taxon>
        <taxon>Pseudomonadati</taxon>
        <taxon>Myxococcota</taxon>
        <taxon>Myxococcia</taxon>
        <taxon>Myxococcales</taxon>
        <taxon>Sorangiineae</taxon>
        <taxon>Pendulisporaceae</taxon>
        <taxon>Pendulispora</taxon>
    </lineage>
</organism>
<gene>
    <name evidence="1" type="ORF">LZC94_29540</name>
</gene>
<evidence type="ECO:0000313" key="1">
    <source>
        <dbReference type="EMBL" id="WXB11985.1"/>
    </source>
</evidence>
<name>A0ABZ2LS53_9BACT</name>
<reference evidence="1 2" key="1">
    <citation type="submission" date="2021-12" db="EMBL/GenBank/DDBJ databases">
        <title>Discovery of the Pendulisporaceae a myxobacterial family with distinct sporulation behavior and unique specialized metabolism.</title>
        <authorList>
            <person name="Garcia R."/>
            <person name="Popoff A."/>
            <person name="Bader C.D."/>
            <person name="Loehr J."/>
            <person name="Walesch S."/>
            <person name="Walt C."/>
            <person name="Boldt J."/>
            <person name="Bunk B."/>
            <person name="Haeckl F.J.F.P.J."/>
            <person name="Gunesch A.P."/>
            <person name="Birkelbach J."/>
            <person name="Nuebel U."/>
            <person name="Pietschmann T."/>
            <person name="Bach T."/>
            <person name="Mueller R."/>
        </authorList>
    </citation>
    <scope>NUCLEOTIDE SEQUENCE [LARGE SCALE GENOMIC DNA]</scope>
    <source>
        <strain evidence="1 2">MSr11954</strain>
    </source>
</reference>
<evidence type="ECO:0000313" key="2">
    <source>
        <dbReference type="Proteomes" id="UP001370348"/>
    </source>
</evidence>
<dbReference type="SUPFAM" id="SSF53822">
    <property type="entry name" value="Periplasmic binding protein-like I"/>
    <property type="match status" value="1"/>
</dbReference>
<dbReference type="EMBL" id="CP089984">
    <property type="protein sequence ID" value="WXB11985.1"/>
    <property type="molecule type" value="Genomic_DNA"/>
</dbReference>
<dbReference type="Proteomes" id="UP001370348">
    <property type="component" value="Chromosome"/>
</dbReference>
<protein>
    <submittedName>
        <fullName evidence="1">Uncharacterized protein</fullName>
    </submittedName>
</protein>
<dbReference type="InterPro" id="IPR028082">
    <property type="entry name" value="Peripla_BP_I"/>
</dbReference>
<proteinExistence type="predicted"/>
<sequence>MAFFALVAVSTGASGCTIALKSDKFQCTTDLDCTSRGGAFRQTFCSKDSVCVDVTSTGCTSNEKCTAAKDGTPHICKQLGGPCVPVLSEECSTLIPKNAKMKDNAILFAFTGLKTGSEAEAHRISYNMVEMGLTEVNASIAGLPGGPNGTSRPIIGLECDETRNGTPDDERVKRSYDHIVKDLGIQAVITNSYSSTTVKVVDQYVKPYGIFLMPNLSLSPVISTLDDNGLVWRTSSPASAQGAAQAALVQLVENKLRTQATNPITGDIRVALVTSTAVVFSSIADVIQDKLRFNNGKSPSQNGSNFKRLSHTAYNDDPNVDLAPVASELVAFRPHIIIATDKGNDFWETNGKPKGIGPVVESRWDPAQSRPIYVIASPTFEKSGDYVRNTADAAKREDLRKRIVGVDQSFWNQNAFDNFTINYRGNYKTPEEDFVAKGLNNYVVEYDSIYATIYAMYAAAQKNPGQPITGKAIAEAIPRLMSGDQRLVGPTDITQVTQQLAIGNSVDLQGIFSKLDFDLTTGDSPTETSVVCLEPFGSTLEWKFSALKWDRNANGGNGGLVGDQTSCSIFK</sequence>
<accession>A0ABZ2LS53</accession>
<dbReference type="RefSeq" id="WP_394821602.1">
    <property type="nucleotide sequence ID" value="NZ_CP089984.1"/>
</dbReference>